<feature type="binding site" evidence="1">
    <location>
        <position position="68"/>
    </location>
    <ligand>
        <name>Zn(2+)</name>
        <dbReference type="ChEBI" id="CHEBI:29105"/>
        <label>1</label>
    </ligand>
</feature>
<evidence type="ECO:0000313" key="5">
    <source>
        <dbReference type="EMBL" id="AJQ26720.1"/>
    </source>
</evidence>
<name>I9NQX6_9FIRM</name>
<evidence type="ECO:0000256" key="3">
    <source>
        <dbReference type="PIRSR" id="PIRSR039004-3"/>
    </source>
</evidence>
<dbReference type="Proteomes" id="UP000005361">
    <property type="component" value="Chromosome"/>
</dbReference>
<reference evidence="6" key="2">
    <citation type="submission" date="2015-02" db="EMBL/GenBank/DDBJ databases">
        <title>Complete Genome Sequence of Pelosinus fermentans JBW45.</title>
        <authorList>
            <person name="De Leon K.B."/>
            <person name="Utturkar S.M."/>
            <person name="Camilleri L.B."/>
            <person name="Arkin A.P."/>
            <person name="Fields M.W."/>
            <person name="Brown S.D."/>
            <person name="Wall J.D."/>
        </authorList>
    </citation>
    <scope>NUCLEOTIDE SEQUENCE [LARGE SCALE GENOMIC DNA]</scope>
    <source>
        <strain evidence="6">JBW45</strain>
    </source>
</reference>
<dbReference type="InterPro" id="IPR020043">
    <property type="entry name" value="Deacetylase_Atu3266-like"/>
</dbReference>
<dbReference type="InterPro" id="IPR032466">
    <property type="entry name" value="Metal_Hydrolase"/>
</dbReference>
<feature type="binding site" description="via carbamate group" evidence="1">
    <location>
        <position position="161"/>
    </location>
    <ligand>
        <name>Zn(2+)</name>
        <dbReference type="ChEBI" id="CHEBI:29105"/>
        <label>2</label>
    </ligand>
</feature>
<feature type="binding site" evidence="1">
    <location>
        <position position="276"/>
    </location>
    <ligand>
        <name>Zn(2+)</name>
        <dbReference type="ChEBI" id="CHEBI:29105"/>
        <label>1</label>
    </ligand>
</feature>
<dbReference type="GO" id="GO:0046872">
    <property type="term" value="F:metal ion binding"/>
    <property type="evidence" value="ECO:0007669"/>
    <property type="project" value="UniProtKB-KW"/>
</dbReference>
<dbReference type="NCBIfam" id="NF006689">
    <property type="entry name" value="PRK09237.1"/>
    <property type="match status" value="1"/>
</dbReference>
<evidence type="ECO:0000256" key="1">
    <source>
        <dbReference type="PIRSR" id="PIRSR039004-1"/>
    </source>
</evidence>
<dbReference type="Pfam" id="PF01979">
    <property type="entry name" value="Amidohydro_1"/>
    <property type="match status" value="1"/>
</dbReference>
<evidence type="ECO:0000313" key="6">
    <source>
        <dbReference type="Proteomes" id="UP000005361"/>
    </source>
</evidence>
<sequence>MAFDFFIKNGIFIDPISKVHGKYDIAVDSGRVFSIHPSKEFGLEKYAKNSIDASGYLVTPGLIDLHTHVFPNDTEIGIDADLVGVQQGVTTLVDAGSAGAATFPKFITNVVEKNITQVLAWINIASAGLCSGRAELSDLTQIDTQSVIEMISQFPIIRGIKVRMSSSVLGASGLRPLEIAKDLSRKVGLPLMVHVGNGPPELGYILDLLDEGDVVTHAFHGKKGGILDGDEILPQAHQALKRGVLFDIGHGTASFSMQTLQKAKKVGIKPCSISTDIYLENYSGPVYSLTTTLSKFLALGFSLDEVIAAATMAPAAILRMDHEIGTLQVGRIADISVLTIEDGVFEFTDSENEVFKGHQLLRAKFTIKSGRVLKCR</sequence>
<feature type="domain" description="Amidohydrolase-related" evidence="4">
    <location>
        <begin position="57"/>
        <end position="340"/>
    </location>
</feature>
<reference evidence="5 6" key="1">
    <citation type="journal article" date="2015" name="Genome Announc.">
        <title>Complete Genome Sequence of Pelosinus fermentans JBW45, a Member of a Remarkably Competitive Group of Negativicutes in the Firmicutes Phylum.</title>
        <authorList>
            <person name="De Leon K.B."/>
            <person name="Utturkar S.M."/>
            <person name="Camilleri L.B."/>
            <person name="Elias D.A."/>
            <person name="Arkin A.P."/>
            <person name="Fields M.W."/>
            <person name="Brown S.D."/>
            <person name="Wall J.D."/>
        </authorList>
    </citation>
    <scope>NUCLEOTIDE SEQUENCE [LARGE SCALE GENOMIC DNA]</scope>
    <source>
        <strain evidence="5 6">JBW45</strain>
    </source>
</reference>
<dbReference type="HOGENOM" id="CLU_036699_2_0_9"/>
<dbReference type="SUPFAM" id="SSF51556">
    <property type="entry name" value="Metallo-dependent hydrolases"/>
    <property type="match status" value="1"/>
</dbReference>
<dbReference type="STRING" id="1192197.JBW_01368"/>
<evidence type="ECO:0000256" key="2">
    <source>
        <dbReference type="PIRSR" id="PIRSR039004-2"/>
    </source>
</evidence>
<dbReference type="EMBL" id="CP010978">
    <property type="protein sequence ID" value="AJQ26720.1"/>
    <property type="molecule type" value="Genomic_DNA"/>
</dbReference>
<dbReference type="AlphaFoldDB" id="I9NQX6"/>
<keyword evidence="1" id="KW-0862">Zinc</keyword>
<dbReference type="KEGG" id="pft:JBW_01368"/>
<feature type="binding site" evidence="1">
    <location>
        <position position="66"/>
    </location>
    <ligand>
        <name>Zn(2+)</name>
        <dbReference type="ChEBI" id="CHEBI:29105"/>
        <label>1</label>
    </ligand>
</feature>
<proteinExistence type="predicted"/>
<feature type="modified residue" description="N6-carboxylysine" evidence="2">
    <location>
        <position position="161"/>
    </location>
</feature>
<dbReference type="InterPro" id="IPR011059">
    <property type="entry name" value="Metal-dep_hydrolase_composite"/>
</dbReference>
<protein>
    <recommendedName>
        <fullName evidence="4">Amidohydrolase-related domain-containing protein</fullName>
    </recommendedName>
</protein>
<gene>
    <name evidence="5" type="ORF">JBW_01368</name>
</gene>
<dbReference type="InterPro" id="IPR006680">
    <property type="entry name" value="Amidohydro-rel"/>
</dbReference>
<dbReference type="GO" id="GO:0019213">
    <property type="term" value="F:deacetylase activity"/>
    <property type="evidence" value="ECO:0007669"/>
    <property type="project" value="InterPro"/>
</dbReference>
<dbReference type="PANTHER" id="PTHR42717:SF1">
    <property type="entry name" value="IMIDAZOLONEPROPIONASE AND RELATED AMIDOHYDROLASES"/>
    <property type="match status" value="1"/>
</dbReference>
<dbReference type="PANTHER" id="PTHR42717">
    <property type="entry name" value="DIHYDROOROTASE-RELATED"/>
    <property type="match status" value="1"/>
</dbReference>
<feature type="binding site" evidence="1">
    <location>
        <position position="217"/>
    </location>
    <ligand>
        <name>Zn(2+)</name>
        <dbReference type="ChEBI" id="CHEBI:29105"/>
        <label>2</label>
    </ligand>
</feature>
<feature type="binding site" description="via carbamate group" evidence="1">
    <location>
        <position position="161"/>
    </location>
    <ligand>
        <name>Zn(2+)</name>
        <dbReference type="ChEBI" id="CHEBI:29105"/>
        <label>1</label>
    </ligand>
</feature>
<dbReference type="Gene3D" id="3.20.20.140">
    <property type="entry name" value="Metal-dependent hydrolases"/>
    <property type="match status" value="1"/>
</dbReference>
<keyword evidence="1" id="KW-0479">Metal-binding</keyword>
<dbReference type="PIRSF" id="PIRSF039004">
    <property type="entry name" value="ADE_EF_0837"/>
    <property type="match status" value="1"/>
</dbReference>
<dbReference type="OrthoDB" id="9796020at2"/>
<dbReference type="RefSeq" id="WP_007956811.1">
    <property type="nucleotide sequence ID" value="NZ_CP010978.1"/>
</dbReference>
<dbReference type="GO" id="GO:0016810">
    <property type="term" value="F:hydrolase activity, acting on carbon-nitrogen (but not peptide) bonds"/>
    <property type="evidence" value="ECO:0007669"/>
    <property type="project" value="InterPro"/>
</dbReference>
<organism evidence="5 6">
    <name type="scientific">Pelosinus fermentans JBW45</name>
    <dbReference type="NCBI Taxonomy" id="1192197"/>
    <lineage>
        <taxon>Bacteria</taxon>
        <taxon>Bacillati</taxon>
        <taxon>Bacillota</taxon>
        <taxon>Negativicutes</taxon>
        <taxon>Selenomonadales</taxon>
        <taxon>Sporomusaceae</taxon>
        <taxon>Pelosinus</taxon>
    </lineage>
</organism>
<accession>I9NQX6</accession>
<feature type="site" description="Transition state stabilizer" evidence="3">
    <location>
        <position position="163"/>
    </location>
</feature>
<feature type="binding site" evidence="1">
    <location>
        <position position="194"/>
    </location>
    <ligand>
        <name>Zn(2+)</name>
        <dbReference type="ChEBI" id="CHEBI:29105"/>
        <label>2</label>
    </ligand>
</feature>
<dbReference type="SUPFAM" id="SSF51338">
    <property type="entry name" value="Composite domain of metallo-dependent hydrolases"/>
    <property type="match status" value="1"/>
</dbReference>
<dbReference type="Gene3D" id="2.30.40.10">
    <property type="entry name" value="Urease, subunit C, domain 1"/>
    <property type="match status" value="1"/>
</dbReference>
<evidence type="ECO:0000259" key="4">
    <source>
        <dbReference type="Pfam" id="PF01979"/>
    </source>
</evidence>